<feature type="compositionally biased region" description="Low complexity" evidence="1">
    <location>
        <begin position="184"/>
        <end position="196"/>
    </location>
</feature>
<feature type="compositionally biased region" description="Basic and acidic residues" evidence="1">
    <location>
        <begin position="17"/>
        <end position="46"/>
    </location>
</feature>
<evidence type="ECO:0000313" key="2">
    <source>
        <dbReference type="EMBL" id="KAK8240473.1"/>
    </source>
</evidence>
<gene>
    <name evidence="2" type="ORF">HDK90DRAFT_523516</name>
</gene>
<protein>
    <submittedName>
        <fullName evidence="2">Uncharacterized protein</fullName>
    </submittedName>
</protein>
<dbReference type="Proteomes" id="UP001492380">
    <property type="component" value="Unassembled WGS sequence"/>
</dbReference>
<feature type="compositionally biased region" description="Acidic residues" evidence="1">
    <location>
        <begin position="147"/>
        <end position="157"/>
    </location>
</feature>
<feature type="region of interest" description="Disordered" evidence="1">
    <location>
        <begin position="1"/>
        <end position="58"/>
    </location>
</feature>
<evidence type="ECO:0000313" key="3">
    <source>
        <dbReference type="Proteomes" id="UP001492380"/>
    </source>
</evidence>
<comment type="caution">
    <text evidence="2">The sequence shown here is derived from an EMBL/GenBank/DDBJ whole genome shotgun (WGS) entry which is preliminary data.</text>
</comment>
<name>A0ABR1YWQ9_9PEZI</name>
<keyword evidence="3" id="KW-1185">Reference proteome</keyword>
<feature type="compositionally biased region" description="Basic and acidic residues" evidence="1">
    <location>
        <begin position="158"/>
        <end position="170"/>
    </location>
</feature>
<reference evidence="2 3" key="1">
    <citation type="submission" date="2024-04" db="EMBL/GenBank/DDBJ databases">
        <title>Phyllosticta paracitricarpa is synonymous to the EU quarantine fungus P. citricarpa based on phylogenomic analyses.</title>
        <authorList>
            <consortium name="Lawrence Berkeley National Laboratory"/>
            <person name="Van Ingen-Buijs V.A."/>
            <person name="Van Westerhoven A.C."/>
            <person name="Haridas S."/>
            <person name="Skiadas P."/>
            <person name="Martin F."/>
            <person name="Groenewald J.Z."/>
            <person name="Crous P.W."/>
            <person name="Seidl M.F."/>
        </authorList>
    </citation>
    <scope>NUCLEOTIDE SEQUENCE [LARGE SCALE GENOMIC DNA]</scope>
    <source>
        <strain evidence="2 3">CBS 123374</strain>
    </source>
</reference>
<feature type="compositionally biased region" description="Polar residues" evidence="1">
    <location>
        <begin position="133"/>
        <end position="146"/>
    </location>
</feature>
<evidence type="ECO:0000256" key="1">
    <source>
        <dbReference type="SAM" id="MobiDB-lite"/>
    </source>
</evidence>
<feature type="compositionally biased region" description="Acidic residues" evidence="1">
    <location>
        <begin position="105"/>
        <end position="122"/>
    </location>
</feature>
<proteinExistence type="predicted"/>
<dbReference type="EMBL" id="JBBWRZ010000003">
    <property type="protein sequence ID" value="KAK8240473.1"/>
    <property type="molecule type" value="Genomic_DNA"/>
</dbReference>
<feature type="region of interest" description="Disordered" evidence="1">
    <location>
        <begin position="237"/>
        <end position="259"/>
    </location>
</feature>
<accession>A0ABR1YWQ9</accession>
<feature type="region of interest" description="Disordered" evidence="1">
    <location>
        <begin position="100"/>
        <end position="199"/>
    </location>
</feature>
<organism evidence="2 3">
    <name type="scientific">Phyllosticta capitalensis</name>
    <dbReference type="NCBI Taxonomy" id="121624"/>
    <lineage>
        <taxon>Eukaryota</taxon>
        <taxon>Fungi</taxon>
        <taxon>Dikarya</taxon>
        <taxon>Ascomycota</taxon>
        <taxon>Pezizomycotina</taxon>
        <taxon>Dothideomycetes</taxon>
        <taxon>Dothideomycetes incertae sedis</taxon>
        <taxon>Botryosphaeriales</taxon>
        <taxon>Phyllostictaceae</taxon>
        <taxon>Phyllosticta</taxon>
    </lineage>
</organism>
<sequence length="401" mass="44087">MPNTTQKESLSPAEPLQRAHSDPGYSRENEYKEGVADETPTEKDSSYDGTDSDAESMSSNILHNFAEWKARLKREAAAELNLSSPDELSSANLRHFTRALHPECPIEDDGYESEDESEEDLDENGRPIARLTKLTSEQGYKRSNVTDSDDDSESNEDEATKQKAHNRQDSTTDSSTPSTPPQEATAGASAPSTPSSDGVKKLAAYGWTPRRKSSLEEFPPFDFDYIPYSRPTDIVVSRHTDRAPSRGRRARTASFGPSVQQNHLKRAGFVPVPYDVAMARAVEIASLDDPAPAPDASKHPLYAKQTLEIPPRIPPFYNKAKWTRPPIAYRALDLLDSDLKDCCLNAPTCNDCNTKICADCGSTCAPDPGWCVVGGCTKCPVFGGNICRYHVDKWEAKGRPG</sequence>